<keyword evidence="3 8" id="KW-0732">Signal</keyword>
<name>A0A9P5P0L8_GYMJU</name>
<dbReference type="PROSITE" id="PS51212">
    <property type="entry name" value="WSC"/>
    <property type="match status" value="2"/>
</dbReference>
<keyword evidence="6" id="KW-0325">Glycoprotein</keyword>
<dbReference type="GO" id="GO:0005886">
    <property type="term" value="C:plasma membrane"/>
    <property type="evidence" value="ECO:0007669"/>
    <property type="project" value="TreeGrafter"/>
</dbReference>
<feature type="domain" description="WSC" evidence="9">
    <location>
        <begin position="44"/>
        <end position="140"/>
    </location>
</feature>
<feature type="signal peptide" evidence="8">
    <location>
        <begin position="1"/>
        <end position="22"/>
    </location>
</feature>
<accession>A0A9P5P0L8</accession>
<dbReference type="Proteomes" id="UP000724874">
    <property type="component" value="Unassembled WGS sequence"/>
</dbReference>
<feature type="region of interest" description="Disordered" evidence="7">
    <location>
        <begin position="253"/>
        <end position="294"/>
    </location>
</feature>
<evidence type="ECO:0000256" key="6">
    <source>
        <dbReference type="ARBA" id="ARBA00023180"/>
    </source>
</evidence>
<protein>
    <submittedName>
        <fullName evidence="10">WSC domain-containing protein</fullName>
    </submittedName>
</protein>
<evidence type="ECO:0000256" key="1">
    <source>
        <dbReference type="ARBA" id="ARBA00004167"/>
    </source>
</evidence>
<dbReference type="OrthoDB" id="5985073at2759"/>
<keyword evidence="11" id="KW-1185">Reference proteome</keyword>
<evidence type="ECO:0000256" key="7">
    <source>
        <dbReference type="SAM" id="MobiDB-lite"/>
    </source>
</evidence>
<keyword evidence="4" id="KW-1133">Transmembrane helix</keyword>
<keyword evidence="2" id="KW-0812">Transmembrane</keyword>
<organism evidence="10 11">
    <name type="scientific">Gymnopilus junonius</name>
    <name type="common">Spectacular rustgill mushroom</name>
    <name type="synonym">Gymnopilus spectabilis subsp. junonius</name>
    <dbReference type="NCBI Taxonomy" id="109634"/>
    <lineage>
        <taxon>Eukaryota</taxon>
        <taxon>Fungi</taxon>
        <taxon>Dikarya</taxon>
        <taxon>Basidiomycota</taxon>
        <taxon>Agaricomycotina</taxon>
        <taxon>Agaricomycetes</taxon>
        <taxon>Agaricomycetidae</taxon>
        <taxon>Agaricales</taxon>
        <taxon>Agaricineae</taxon>
        <taxon>Hymenogastraceae</taxon>
        <taxon>Gymnopilus</taxon>
    </lineage>
</organism>
<dbReference type="EMBL" id="JADNYJ010000004">
    <property type="protein sequence ID" value="KAF8911542.1"/>
    <property type="molecule type" value="Genomic_DNA"/>
</dbReference>
<dbReference type="PANTHER" id="PTHR24269">
    <property type="entry name" value="KREMEN PROTEIN"/>
    <property type="match status" value="1"/>
</dbReference>
<dbReference type="InterPro" id="IPR051836">
    <property type="entry name" value="Kremen_rcpt"/>
</dbReference>
<keyword evidence="5" id="KW-0472">Membrane</keyword>
<comment type="subcellular location">
    <subcellularLocation>
        <location evidence="1">Membrane</location>
        <topology evidence="1">Single-pass membrane protein</topology>
    </subcellularLocation>
</comment>
<gene>
    <name evidence="10" type="ORF">CPB84DRAFT_1762178</name>
</gene>
<comment type="caution">
    <text evidence="10">The sequence shown here is derived from an EMBL/GenBank/DDBJ whole genome shotgun (WGS) entry which is preliminary data.</text>
</comment>
<evidence type="ECO:0000313" key="10">
    <source>
        <dbReference type="EMBL" id="KAF8911542.1"/>
    </source>
</evidence>
<evidence type="ECO:0000256" key="8">
    <source>
        <dbReference type="SAM" id="SignalP"/>
    </source>
</evidence>
<feature type="chain" id="PRO_5040288819" evidence="8">
    <location>
        <begin position="23"/>
        <end position="294"/>
    </location>
</feature>
<evidence type="ECO:0000259" key="9">
    <source>
        <dbReference type="PROSITE" id="PS51212"/>
    </source>
</evidence>
<dbReference type="AlphaFoldDB" id="A0A9P5P0L8"/>
<sequence>MSPTFLSRLAILALSIAPVVLALPSGSHLERRQNGTNPNLALPGWTFVGCFTDADPATRTLQEHTIVNPGMTPALCTEFCGNFTIPQTFAGTEFTSECFCDFNIQGTATQVDDSECDFPCGGDDTLTCGGASLISVFQNSNPGVLPLPANKAQVGTWAFDGCFTDVVGDNPRTLLERFDIPAGVTIESCTDQCAAAGFNITGLEFGEECWCGSAFSLPTANITAAPTDCSRACEADPTELCGASFRLSVYIDTGVDGGEGTDPTPSPVPTPIPTPTPVPTPVPTPSPVTTDPIA</sequence>
<feature type="domain" description="WSC" evidence="9">
    <location>
        <begin position="156"/>
        <end position="253"/>
    </location>
</feature>
<dbReference type="SMART" id="SM00321">
    <property type="entry name" value="WSC"/>
    <property type="match status" value="2"/>
</dbReference>
<reference evidence="10" key="1">
    <citation type="submission" date="2020-11" db="EMBL/GenBank/DDBJ databases">
        <authorList>
            <consortium name="DOE Joint Genome Institute"/>
            <person name="Ahrendt S."/>
            <person name="Riley R."/>
            <person name="Andreopoulos W."/>
            <person name="LaButti K."/>
            <person name="Pangilinan J."/>
            <person name="Ruiz-duenas F.J."/>
            <person name="Barrasa J.M."/>
            <person name="Sanchez-Garcia M."/>
            <person name="Camarero S."/>
            <person name="Miyauchi S."/>
            <person name="Serrano A."/>
            <person name="Linde D."/>
            <person name="Babiker R."/>
            <person name="Drula E."/>
            <person name="Ayuso-Fernandez I."/>
            <person name="Pacheco R."/>
            <person name="Padilla G."/>
            <person name="Ferreira P."/>
            <person name="Barriuso J."/>
            <person name="Kellner H."/>
            <person name="Castanera R."/>
            <person name="Alfaro M."/>
            <person name="Ramirez L."/>
            <person name="Pisabarro A.G."/>
            <person name="Kuo A."/>
            <person name="Tritt A."/>
            <person name="Lipzen A."/>
            <person name="He G."/>
            <person name="Yan M."/>
            <person name="Ng V."/>
            <person name="Cullen D."/>
            <person name="Martin F."/>
            <person name="Rosso M.-N."/>
            <person name="Henrissat B."/>
            <person name="Hibbett D."/>
            <person name="Martinez A.T."/>
            <person name="Grigoriev I.V."/>
        </authorList>
    </citation>
    <scope>NUCLEOTIDE SEQUENCE</scope>
    <source>
        <strain evidence="10">AH 44721</strain>
    </source>
</reference>
<feature type="compositionally biased region" description="Pro residues" evidence="7">
    <location>
        <begin position="264"/>
        <end position="286"/>
    </location>
</feature>
<dbReference type="Pfam" id="PF01822">
    <property type="entry name" value="WSC"/>
    <property type="match status" value="2"/>
</dbReference>
<dbReference type="InterPro" id="IPR002889">
    <property type="entry name" value="WSC_carb-bd"/>
</dbReference>
<evidence type="ECO:0000256" key="3">
    <source>
        <dbReference type="ARBA" id="ARBA00022729"/>
    </source>
</evidence>
<proteinExistence type="predicted"/>
<evidence type="ECO:0000313" key="11">
    <source>
        <dbReference type="Proteomes" id="UP000724874"/>
    </source>
</evidence>
<evidence type="ECO:0000256" key="2">
    <source>
        <dbReference type="ARBA" id="ARBA00022692"/>
    </source>
</evidence>
<evidence type="ECO:0000256" key="5">
    <source>
        <dbReference type="ARBA" id="ARBA00023136"/>
    </source>
</evidence>
<evidence type="ECO:0000256" key="4">
    <source>
        <dbReference type="ARBA" id="ARBA00022989"/>
    </source>
</evidence>
<dbReference type="PANTHER" id="PTHR24269:SF16">
    <property type="entry name" value="PROTEIN SLG1"/>
    <property type="match status" value="1"/>
</dbReference>